<dbReference type="InterPro" id="IPR010211">
    <property type="entry name" value="Redox-sen_tscrpt-act_SoxR"/>
</dbReference>
<keyword evidence="11" id="KW-1185">Reference proteome</keyword>
<evidence type="ECO:0000256" key="3">
    <source>
        <dbReference type="ARBA" id="ARBA00023004"/>
    </source>
</evidence>
<dbReference type="Pfam" id="PF09278">
    <property type="entry name" value="MerR-DNA-bind"/>
    <property type="match status" value="1"/>
</dbReference>
<protein>
    <submittedName>
        <fullName evidence="10">MerR family transcriptional regulator, redox-sensitive transcriptional activator SoxR</fullName>
    </submittedName>
</protein>
<dbReference type="EMBL" id="FNJL01000009">
    <property type="protein sequence ID" value="SDP23018.1"/>
    <property type="molecule type" value="Genomic_DNA"/>
</dbReference>
<keyword evidence="6" id="KW-0238">DNA-binding</keyword>
<dbReference type="Pfam" id="PF00376">
    <property type="entry name" value="MerR"/>
    <property type="match status" value="1"/>
</dbReference>
<dbReference type="CDD" id="cd01110">
    <property type="entry name" value="HTH_SoxR"/>
    <property type="match status" value="1"/>
</dbReference>
<dbReference type="AlphaFoldDB" id="A0A1H0R210"/>
<dbReference type="PROSITE" id="PS00552">
    <property type="entry name" value="HTH_MERR_1"/>
    <property type="match status" value="1"/>
</dbReference>
<evidence type="ECO:0000259" key="9">
    <source>
        <dbReference type="PROSITE" id="PS50937"/>
    </source>
</evidence>
<dbReference type="NCBIfam" id="TIGR01950">
    <property type="entry name" value="SoxR"/>
    <property type="match status" value="1"/>
</dbReference>
<sequence length="192" mass="20260">MPPASRSAPTSAPSAPADTPAASVAPSLTHTLPSRRAGRADVPELTVGEVAERSGLAVSALHFYESKGLIASVRSAGNQRRYPRSVLRRVAVIKIAQRMGLPLATIADALQALPEGRTPTVADWRRLSAAWRAELDERIATLTRLRDQLDGCIGCGCLSLRACPLRNPDDALGASGAGPHFSADPAARRQAR</sequence>
<evidence type="ECO:0000256" key="8">
    <source>
        <dbReference type="SAM" id="MobiDB-lite"/>
    </source>
</evidence>
<dbReference type="GO" id="GO:0003677">
    <property type="term" value="F:DNA binding"/>
    <property type="evidence" value="ECO:0007669"/>
    <property type="project" value="UniProtKB-KW"/>
</dbReference>
<keyword evidence="7" id="KW-0804">Transcription</keyword>
<evidence type="ECO:0000256" key="6">
    <source>
        <dbReference type="ARBA" id="ARBA00023125"/>
    </source>
</evidence>
<evidence type="ECO:0000256" key="1">
    <source>
        <dbReference type="ARBA" id="ARBA00022714"/>
    </source>
</evidence>
<keyword evidence="5" id="KW-0805">Transcription regulation</keyword>
<feature type="region of interest" description="Disordered" evidence="8">
    <location>
        <begin position="1"/>
        <end position="40"/>
    </location>
</feature>
<keyword evidence="3" id="KW-0408">Iron</keyword>
<keyword evidence="1" id="KW-0001">2Fe-2S</keyword>
<evidence type="ECO:0000256" key="2">
    <source>
        <dbReference type="ARBA" id="ARBA00022723"/>
    </source>
</evidence>
<gene>
    <name evidence="10" type="ORF">SAMN04489708_10989</name>
</gene>
<evidence type="ECO:0000313" key="10">
    <source>
        <dbReference type="EMBL" id="SDP23018.1"/>
    </source>
</evidence>
<evidence type="ECO:0000256" key="4">
    <source>
        <dbReference type="ARBA" id="ARBA00023014"/>
    </source>
</evidence>
<dbReference type="PANTHER" id="PTHR30204:SF0">
    <property type="entry name" value="REDOX-SENSITIVE TRANSCRIPTIONAL ACTIVATOR SOXR"/>
    <property type="match status" value="1"/>
</dbReference>
<keyword evidence="2" id="KW-0479">Metal-binding</keyword>
<dbReference type="GO" id="GO:0046872">
    <property type="term" value="F:metal ion binding"/>
    <property type="evidence" value="ECO:0007669"/>
    <property type="project" value="UniProtKB-KW"/>
</dbReference>
<evidence type="ECO:0000313" key="11">
    <source>
        <dbReference type="Proteomes" id="UP000199317"/>
    </source>
</evidence>
<accession>A0A1H0R210</accession>
<feature type="domain" description="HTH merR-type" evidence="9">
    <location>
        <begin position="44"/>
        <end position="112"/>
    </location>
</feature>
<dbReference type="InterPro" id="IPR000551">
    <property type="entry name" value="MerR-type_HTH_dom"/>
</dbReference>
<proteinExistence type="predicted"/>
<dbReference type="SMART" id="SM00422">
    <property type="entry name" value="HTH_MERR"/>
    <property type="match status" value="1"/>
</dbReference>
<dbReference type="Proteomes" id="UP000199317">
    <property type="component" value="Unassembled WGS sequence"/>
</dbReference>
<dbReference type="PANTHER" id="PTHR30204">
    <property type="entry name" value="REDOX-CYCLING DRUG-SENSING TRANSCRIPTIONAL ACTIVATOR SOXR"/>
    <property type="match status" value="1"/>
</dbReference>
<dbReference type="GO" id="GO:0051537">
    <property type="term" value="F:2 iron, 2 sulfur cluster binding"/>
    <property type="evidence" value="ECO:0007669"/>
    <property type="project" value="UniProtKB-KW"/>
</dbReference>
<dbReference type="RefSeq" id="WP_279616006.1">
    <property type="nucleotide sequence ID" value="NZ_CP028290.1"/>
</dbReference>
<dbReference type="Gene3D" id="1.10.1660.10">
    <property type="match status" value="1"/>
</dbReference>
<evidence type="ECO:0000256" key="5">
    <source>
        <dbReference type="ARBA" id="ARBA00023015"/>
    </source>
</evidence>
<dbReference type="InterPro" id="IPR047057">
    <property type="entry name" value="MerR_fam"/>
</dbReference>
<dbReference type="PRINTS" id="PR00040">
    <property type="entry name" value="HTHMERR"/>
</dbReference>
<dbReference type="GO" id="GO:0006979">
    <property type="term" value="P:response to oxidative stress"/>
    <property type="evidence" value="ECO:0007669"/>
    <property type="project" value="InterPro"/>
</dbReference>
<keyword evidence="4" id="KW-0411">Iron-sulfur</keyword>
<dbReference type="InterPro" id="IPR015358">
    <property type="entry name" value="Tscrpt_reg_MerR_DNA-bd"/>
</dbReference>
<organism evidence="10 11">
    <name type="scientific">Paracidovorax cattleyae</name>
    <dbReference type="NCBI Taxonomy" id="80868"/>
    <lineage>
        <taxon>Bacteria</taxon>
        <taxon>Pseudomonadati</taxon>
        <taxon>Pseudomonadota</taxon>
        <taxon>Betaproteobacteria</taxon>
        <taxon>Burkholderiales</taxon>
        <taxon>Comamonadaceae</taxon>
        <taxon>Paracidovorax</taxon>
    </lineage>
</organism>
<reference evidence="11" key="1">
    <citation type="submission" date="2016-10" db="EMBL/GenBank/DDBJ databases">
        <authorList>
            <person name="Varghese N."/>
            <person name="Submissions S."/>
        </authorList>
    </citation>
    <scope>NUCLEOTIDE SEQUENCE [LARGE SCALE GENOMIC DNA]</scope>
    <source>
        <strain evidence="11">DSM 17101</strain>
    </source>
</reference>
<name>A0A1H0R210_9BURK</name>
<evidence type="ECO:0000256" key="7">
    <source>
        <dbReference type="ARBA" id="ARBA00023163"/>
    </source>
</evidence>
<dbReference type="InterPro" id="IPR009061">
    <property type="entry name" value="DNA-bd_dom_put_sf"/>
</dbReference>
<dbReference type="SUPFAM" id="SSF46955">
    <property type="entry name" value="Putative DNA-binding domain"/>
    <property type="match status" value="1"/>
</dbReference>
<dbReference type="GO" id="GO:0003700">
    <property type="term" value="F:DNA-binding transcription factor activity"/>
    <property type="evidence" value="ECO:0007669"/>
    <property type="project" value="InterPro"/>
</dbReference>
<dbReference type="PROSITE" id="PS50937">
    <property type="entry name" value="HTH_MERR_2"/>
    <property type="match status" value="1"/>
</dbReference>
<feature type="compositionally biased region" description="Low complexity" evidence="8">
    <location>
        <begin position="1"/>
        <end position="27"/>
    </location>
</feature>